<evidence type="ECO:0000256" key="1">
    <source>
        <dbReference type="SAM" id="MobiDB-lite"/>
    </source>
</evidence>
<protein>
    <submittedName>
        <fullName evidence="2">Uncharacterized protein</fullName>
    </submittedName>
</protein>
<organism evidence="2">
    <name type="scientific">metagenome</name>
    <dbReference type="NCBI Taxonomy" id="256318"/>
    <lineage>
        <taxon>unclassified sequences</taxon>
        <taxon>metagenomes</taxon>
    </lineage>
</organism>
<accession>A0A380TID5</accession>
<feature type="compositionally biased region" description="Basic and acidic residues" evidence="1">
    <location>
        <begin position="1"/>
        <end position="10"/>
    </location>
</feature>
<sequence length="121" mass="12574">MTEQLRERNRGTQAARQPKAPQRAKAVGYGKREAAGGVAALQPRSETRRAANRGAQSRQGGGKPRATPASVGGGKRDGGGLRKAGGDGGGMAKVGRGDRASRDGDRGRRSRGGDGGRERRR</sequence>
<gene>
    <name evidence="2" type="ORF">DF3PB_5370003</name>
</gene>
<feature type="compositionally biased region" description="Basic and acidic residues" evidence="1">
    <location>
        <begin position="95"/>
        <end position="121"/>
    </location>
</feature>
<feature type="compositionally biased region" description="Gly residues" evidence="1">
    <location>
        <begin position="81"/>
        <end position="92"/>
    </location>
</feature>
<evidence type="ECO:0000313" key="2">
    <source>
        <dbReference type="EMBL" id="SUS07938.1"/>
    </source>
</evidence>
<feature type="compositionally biased region" description="Low complexity" evidence="1">
    <location>
        <begin position="13"/>
        <end position="26"/>
    </location>
</feature>
<proteinExistence type="predicted"/>
<reference evidence="2" key="1">
    <citation type="submission" date="2018-07" db="EMBL/GenBank/DDBJ databases">
        <authorList>
            <person name="Quirk P.G."/>
            <person name="Krulwich T.A."/>
        </authorList>
    </citation>
    <scope>NUCLEOTIDE SEQUENCE</scope>
</reference>
<dbReference type="AlphaFoldDB" id="A0A380TID5"/>
<feature type="region of interest" description="Disordered" evidence="1">
    <location>
        <begin position="1"/>
        <end position="121"/>
    </location>
</feature>
<name>A0A380TID5_9ZZZZ</name>
<dbReference type="EMBL" id="UIDG01000487">
    <property type="protein sequence ID" value="SUS07938.1"/>
    <property type="molecule type" value="Genomic_DNA"/>
</dbReference>